<evidence type="ECO:0000313" key="5">
    <source>
        <dbReference type="Proteomes" id="UP000199452"/>
    </source>
</evidence>
<evidence type="ECO:0000313" key="4">
    <source>
        <dbReference type="EMBL" id="SDB98326.1"/>
    </source>
</evidence>
<feature type="domain" description="UspA" evidence="3">
    <location>
        <begin position="8"/>
        <end position="142"/>
    </location>
</feature>
<dbReference type="PANTHER" id="PTHR46268:SF6">
    <property type="entry name" value="UNIVERSAL STRESS PROTEIN UP12"/>
    <property type="match status" value="1"/>
</dbReference>
<feature type="domain" description="UspA" evidence="3">
    <location>
        <begin position="150"/>
        <end position="275"/>
    </location>
</feature>
<evidence type="ECO:0000256" key="1">
    <source>
        <dbReference type="ARBA" id="ARBA00008791"/>
    </source>
</evidence>
<comment type="similarity">
    <text evidence="1">Belongs to the universal stress protein A family.</text>
</comment>
<evidence type="ECO:0000259" key="3">
    <source>
        <dbReference type="Pfam" id="PF00582"/>
    </source>
</evidence>
<dbReference type="PRINTS" id="PR01438">
    <property type="entry name" value="UNVRSLSTRESS"/>
</dbReference>
<organism evidence="4 5">
    <name type="scientific">Williamwhitmania taraxaci</name>
    <dbReference type="NCBI Taxonomy" id="1640674"/>
    <lineage>
        <taxon>Bacteria</taxon>
        <taxon>Pseudomonadati</taxon>
        <taxon>Bacteroidota</taxon>
        <taxon>Bacteroidia</taxon>
        <taxon>Bacteroidales</taxon>
        <taxon>Williamwhitmaniaceae</taxon>
        <taxon>Williamwhitmania</taxon>
    </lineage>
</organism>
<keyword evidence="2" id="KW-1133">Transmembrane helix</keyword>
<dbReference type="SUPFAM" id="SSF52402">
    <property type="entry name" value="Adenine nucleotide alpha hydrolases-like"/>
    <property type="match status" value="2"/>
</dbReference>
<dbReference type="OrthoDB" id="9788959at2"/>
<reference evidence="4 5" key="1">
    <citation type="submission" date="2016-09" db="EMBL/GenBank/DDBJ databases">
        <authorList>
            <person name="Capua I."/>
            <person name="De Benedictis P."/>
            <person name="Joannis T."/>
            <person name="Lombin L.H."/>
            <person name="Cattoli G."/>
        </authorList>
    </citation>
    <scope>NUCLEOTIDE SEQUENCE [LARGE SCALE GENOMIC DNA]</scope>
    <source>
        <strain evidence="4 5">A7P-90m</strain>
    </source>
</reference>
<dbReference type="STRING" id="1640674.SAMN05216323_101348"/>
<protein>
    <submittedName>
        <fullName evidence="4">Nucleotide-binding universal stress protein, UspA family</fullName>
    </submittedName>
</protein>
<sequence length="299" mass="33655">MTDRKKIKIIVSIDFNDESMAALKQSYRVAKFLKAEIVLVHVFELPDFLESLFTKNEDLVRITAETVLKLNDLVTRAKQESDLEVTSRFETGKAYIRIVEVAKEINARLIIMGRSGTDATKRLGSNTIHVVGNAPCPVITVKDFNHKIDFKNIILPLDLSKKTAEQTAMAVALGKHFGSTIHIVSVLTGGIFLYRSRIYTKMLRVERELAKQNVITKLKLYPKSAIPAYELIMKYSEEENADLIMLLARQESSVNEHYVGATAQHIINESIIPVLSLIPAERHSGESPFESVWNPLGVY</sequence>
<keyword evidence="2" id="KW-0812">Transmembrane</keyword>
<dbReference type="CDD" id="cd00293">
    <property type="entry name" value="USP-like"/>
    <property type="match status" value="2"/>
</dbReference>
<feature type="transmembrane region" description="Helical" evidence="2">
    <location>
        <begin position="176"/>
        <end position="194"/>
    </location>
</feature>
<name>A0A1G6HXW4_9BACT</name>
<dbReference type="Gene3D" id="3.40.50.620">
    <property type="entry name" value="HUPs"/>
    <property type="match status" value="2"/>
</dbReference>
<dbReference type="InterPro" id="IPR014729">
    <property type="entry name" value="Rossmann-like_a/b/a_fold"/>
</dbReference>
<dbReference type="PANTHER" id="PTHR46268">
    <property type="entry name" value="STRESS RESPONSE PROTEIN NHAX"/>
    <property type="match status" value="1"/>
</dbReference>
<dbReference type="AlphaFoldDB" id="A0A1G6HXW4"/>
<dbReference type="RefSeq" id="WP_092436616.1">
    <property type="nucleotide sequence ID" value="NZ_FMYP01000013.1"/>
</dbReference>
<accession>A0A1G6HXW4</accession>
<dbReference type="Pfam" id="PF00582">
    <property type="entry name" value="Usp"/>
    <property type="match status" value="2"/>
</dbReference>
<evidence type="ECO:0000256" key="2">
    <source>
        <dbReference type="SAM" id="Phobius"/>
    </source>
</evidence>
<dbReference type="Proteomes" id="UP000199452">
    <property type="component" value="Unassembled WGS sequence"/>
</dbReference>
<dbReference type="InterPro" id="IPR006015">
    <property type="entry name" value="Universal_stress_UspA"/>
</dbReference>
<proteinExistence type="inferred from homology"/>
<keyword evidence="5" id="KW-1185">Reference proteome</keyword>
<gene>
    <name evidence="4" type="ORF">SAMN05216323_101348</name>
</gene>
<keyword evidence="2" id="KW-0472">Membrane</keyword>
<dbReference type="InterPro" id="IPR006016">
    <property type="entry name" value="UspA"/>
</dbReference>
<dbReference type="EMBL" id="FMYP01000013">
    <property type="protein sequence ID" value="SDB98326.1"/>
    <property type="molecule type" value="Genomic_DNA"/>
</dbReference>